<proteinExistence type="predicted"/>
<comment type="caution">
    <text evidence="1">The sequence shown here is derived from an EMBL/GenBank/DDBJ whole genome shotgun (WGS) entry which is preliminary data.</text>
</comment>
<accession>A0ACB7X8Y5</accession>
<dbReference type="EMBL" id="CM037156">
    <property type="protein sequence ID" value="KAH7837154.1"/>
    <property type="molecule type" value="Genomic_DNA"/>
</dbReference>
<gene>
    <name evidence="1" type="ORF">Vadar_010261</name>
</gene>
<evidence type="ECO:0000313" key="2">
    <source>
        <dbReference type="Proteomes" id="UP000828048"/>
    </source>
</evidence>
<reference evidence="1 2" key="1">
    <citation type="journal article" date="2021" name="Hortic Res">
        <title>High-quality reference genome and annotation aids understanding of berry development for evergreen blueberry (Vaccinium darrowii).</title>
        <authorList>
            <person name="Yu J."/>
            <person name="Hulse-Kemp A.M."/>
            <person name="Babiker E."/>
            <person name="Staton M."/>
        </authorList>
    </citation>
    <scope>NUCLEOTIDE SEQUENCE [LARGE SCALE GENOMIC DNA]</scope>
    <source>
        <strain evidence="2">cv. NJ 8807/NJ 8810</strain>
        <tissue evidence="1">Young leaf</tissue>
    </source>
</reference>
<evidence type="ECO:0000313" key="1">
    <source>
        <dbReference type="EMBL" id="KAH7837154.1"/>
    </source>
</evidence>
<sequence length="648" mass="69521">MPSGAKRRKAAAKKKKQKGTNNSIPTHSHGDDDFKVHDEKESDGGDTGSPTSQDHHYHQHEGEEEEVMEMEKREDTSSVRSIVADNEPEAGLNGDREDIQSSEMEGNRVIQIDWELEPGDDSGQKNGDAKIIESMKELHGGHKSQNGGTYSSCSSSDDESHVVEKNIVVIESGESKEEAPCLVEERTTFVDLVKTADLPQVTQVTDDVPIMDSYNWVVDEANDPIASKEDACHLVVETATSADPVKTTDLPEVTQVTDGVPATDVYNLAVGEQKEEAYDPVAKHAFPVNLVDTADLPEVTQVADSLPDIEAYNLVVEGPSNLVAETVPPADLETVSKDMVPVNYSTPYPTDSELGLEENGNNDVSGVSPVVMDTGSQLVNDSMAMTNTTCSSDFGFALKENGENESSGLPQVVMDTGSQPKEYQVSPTVVDSGETLVTDIIADIEAYSLVAEEPSNSLVETIPPVISENLSKEVVNPNDSTPVENPKCSGDFESGLKENGENEVSGVSPLVMDTRSQLVTDSTPIENPTCSSDSEFGFMENRKIVTSGVSPVVMVTESQLEEDKVFPSTVEDIAVSSVANGSAAKEDKERLMQSSSVPPVGNSNDAENDKDYVATECSDSRPLRASGPLPGLQCMRSGTDHGGVRVEC</sequence>
<keyword evidence="2" id="KW-1185">Reference proteome</keyword>
<organism evidence="1 2">
    <name type="scientific">Vaccinium darrowii</name>
    <dbReference type="NCBI Taxonomy" id="229202"/>
    <lineage>
        <taxon>Eukaryota</taxon>
        <taxon>Viridiplantae</taxon>
        <taxon>Streptophyta</taxon>
        <taxon>Embryophyta</taxon>
        <taxon>Tracheophyta</taxon>
        <taxon>Spermatophyta</taxon>
        <taxon>Magnoliopsida</taxon>
        <taxon>eudicotyledons</taxon>
        <taxon>Gunneridae</taxon>
        <taxon>Pentapetalae</taxon>
        <taxon>asterids</taxon>
        <taxon>Ericales</taxon>
        <taxon>Ericaceae</taxon>
        <taxon>Vaccinioideae</taxon>
        <taxon>Vaccinieae</taxon>
        <taxon>Vaccinium</taxon>
    </lineage>
</organism>
<dbReference type="Proteomes" id="UP000828048">
    <property type="component" value="Chromosome 6"/>
</dbReference>
<protein>
    <submittedName>
        <fullName evidence="1">Uncharacterized protein</fullName>
    </submittedName>
</protein>
<name>A0ACB7X8Y5_9ERIC</name>